<dbReference type="Gene3D" id="1.20.1200.10">
    <property type="entry name" value="Cobalamin adenosyltransferase-like"/>
    <property type="match status" value="1"/>
</dbReference>
<evidence type="ECO:0000313" key="7">
    <source>
        <dbReference type="Proteomes" id="UP001348817"/>
    </source>
</evidence>
<accession>A0AAU9CHF7</accession>
<name>A0AAU9CHF7_9BACT</name>
<geneLocation type="plasmid" evidence="6 7">
    <name>pFA1</name>
</geneLocation>
<evidence type="ECO:0000313" key="6">
    <source>
        <dbReference type="EMBL" id="BDD11609.1"/>
    </source>
</evidence>
<keyword evidence="3 4" id="KW-0067">ATP-binding</keyword>
<sequence length="190" mass="21761">MKVYTKSGDKGTTATIGGPRVAKDDIRMECLGTIDELNSHLGLLRVRMGKEHRWQEGLHRIQVDLMNMMAYVARPSSSTLELNVPAPEDGDKFCEEWIDREEKAMESESQHFLVPGGNEISALLHIARTTVRKAERRLVQLNREDPLPSFVPKYVNRLSDLFFVLSRVALVENGVDEDRWRPFITKVNRK</sequence>
<reference evidence="6 7" key="1">
    <citation type="submission" date="2021-12" db="EMBL/GenBank/DDBJ databases">
        <title>Genome sequencing of bacteria with rrn-lacking chromosome and rrn-plasmid.</title>
        <authorList>
            <person name="Anda M."/>
            <person name="Iwasaki W."/>
        </authorList>
    </citation>
    <scope>NUCLEOTIDE SEQUENCE [LARGE SCALE GENOMIC DNA]</scope>
    <source>
        <strain evidence="6 7">DSM 100852</strain>
        <plasmid evidence="6 7">pFA1</plasmid>
    </source>
</reference>
<comment type="pathway">
    <text evidence="4">Cofactor biosynthesis; adenosylcobalamin biosynthesis; adenosylcobalamin from cob(II)yrinate a,c-diamide: step 2/7.</text>
</comment>
<dbReference type="SUPFAM" id="SSF89028">
    <property type="entry name" value="Cobalamin adenosyltransferase-like"/>
    <property type="match status" value="1"/>
</dbReference>
<protein>
    <recommendedName>
        <fullName evidence="4">Corrinoid adenosyltransferase</fullName>
        <ecNumber evidence="4">2.5.1.17</ecNumber>
    </recommendedName>
    <alternativeName>
        <fullName evidence="4">Cob(II)alamin adenosyltransferase</fullName>
    </alternativeName>
    <alternativeName>
        <fullName evidence="4">Cob(II)yrinic acid a,c-diamide adenosyltransferase</fullName>
    </alternativeName>
    <alternativeName>
        <fullName evidence="4">Cobinamide/cobalamin adenosyltransferase</fullName>
    </alternativeName>
</protein>
<evidence type="ECO:0000259" key="5">
    <source>
        <dbReference type="Pfam" id="PF01923"/>
    </source>
</evidence>
<dbReference type="PANTHER" id="PTHR12213:SF0">
    <property type="entry name" value="CORRINOID ADENOSYLTRANSFERASE MMAB"/>
    <property type="match status" value="1"/>
</dbReference>
<dbReference type="Proteomes" id="UP001348817">
    <property type="component" value="Plasmid pFA1"/>
</dbReference>
<dbReference type="EC" id="2.5.1.17" evidence="4"/>
<dbReference type="RefSeq" id="WP_338394741.1">
    <property type="nucleotide sequence ID" value="NZ_AP025315.1"/>
</dbReference>
<evidence type="ECO:0000256" key="4">
    <source>
        <dbReference type="RuleBase" id="RU366026"/>
    </source>
</evidence>
<evidence type="ECO:0000256" key="2">
    <source>
        <dbReference type="ARBA" id="ARBA00022741"/>
    </source>
</evidence>
<dbReference type="EMBL" id="AP025315">
    <property type="protein sequence ID" value="BDD11609.1"/>
    <property type="molecule type" value="Genomic_DNA"/>
</dbReference>
<keyword evidence="6" id="KW-0614">Plasmid</keyword>
<dbReference type="Pfam" id="PF01923">
    <property type="entry name" value="Cob_adeno_trans"/>
    <property type="match status" value="1"/>
</dbReference>
<keyword evidence="2 4" id="KW-0547">Nucleotide-binding</keyword>
<dbReference type="InterPro" id="IPR016030">
    <property type="entry name" value="CblAdoTrfase-like"/>
</dbReference>
<evidence type="ECO:0000256" key="3">
    <source>
        <dbReference type="ARBA" id="ARBA00022840"/>
    </source>
</evidence>
<gene>
    <name evidence="6" type="ORF">FUAX_40410</name>
</gene>
<keyword evidence="7" id="KW-1185">Reference proteome</keyword>
<evidence type="ECO:0000256" key="1">
    <source>
        <dbReference type="ARBA" id="ARBA00022679"/>
    </source>
</evidence>
<comment type="catalytic activity">
    <reaction evidence="4">
        <text>2 cob(II)yrinate a,c diamide + reduced [electron-transfer flavoprotein] + 2 ATP = 2 adenosylcob(III)yrinate a,c-diamide + 2 triphosphate + oxidized [electron-transfer flavoprotein] + 3 H(+)</text>
        <dbReference type="Rhea" id="RHEA:11528"/>
        <dbReference type="Rhea" id="RHEA-COMP:10685"/>
        <dbReference type="Rhea" id="RHEA-COMP:10686"/>
        <dbReference type="ChEBI" id="CHEBI:15378"/>
        <dbReference type="ChEBI" id="CHEBI:18036"/>
        <dbReference type="ChEBI" id="CHEBI:30616"/>
        <dbReference type="ChEBI" id="CHEBI:57692"/>
        <dbReference type="ChEBI" id="CHEBI:58307"/>
        <dbReference type="ChEBI" id="CHEBI:58503"/>
        <dbReference type="ChEBI" id="CHEBI:58537"/>
        <dbReference type="EC" id="2.5.1.17"/>
    </reaction>
</comment>
<keyword evidence="4" id="KW-0169">Cobalamin biosynthesis</keyword>
<organism evidence="6 7">
    <name type="scientific">Fulvitalea axinellae</name>
    <dbReference type="NCBI Taxonomy" id="1182444"/>
    <lineage>
        <taxon>Bacteria</taxon>
        <taxon>Pseudomonadati</taxon>
        <taxon>Bacteroidota</taxon>
        <taxon>Cytophagia</taxon>
        <taxon>Cytophagales</taxon>
        <taxon>Persicobacteraceae</taxon>
        <taxon>Fulvitalea</taxon>
    </lineage>
</organism>
<proteinExistence type="inferred from homology"/>
<dbReference type="GO" id="GO:0009236">
    <property type="term" value="P:cobalamin biosynthetic process"/>
    <property type="evidence" value="ECO:0007669"/>
    <property type="project" value="UniProtKB-UniRule"/>
</dbReference>
<feature type="domain" description="Cobalamin adenosyltransferase-like" evidence="5">
    <location>
        <begin position="3"/>
        <end position="169"/>
    </location>
</feature>
<dbReference type="KEGG" id="fax:FUAX_40410"/>
<keyword evidence="1 4" id="KW-0808">Transferase</keyword>
<dbReference type="InterPro" id="IPR029499">
    <property type="entry name" value="PduO-typ"/>
</dbReference>
<comment type="catalytic activity">
    <reaction evidence="4">
        <text>2 cob(II)alamin + reduced [electron-transfer flavoprotein] + 2 ATP = 2 adenosylcob(III)alamin + 2 triphosphate + oxidized [electron-transfer flavoprotein] + 3 H(+)</text>
        <dbReference type="Rhea" id="RHEA:28671"/>
        <dbReference type="Rhea" id="RHEA-COMP:10685"/>
        <dbReference type="Rhea" id="RHEA-COMP:10686"/>
        <dbReference type="ChEBI" id="CHEBI:15378"/>
        <dbReference type="ChEBI" id="CHEBI:16304"/>
        <dbReference type="ChEBI" id="CHEBI:18036"/>
        <dbReference type="ChEBI" id="CHEBI:18408"/>
        <dbReference type="ChEBI" id="CHEBI:30616"/>
        <dbReference type="ChEBI" id="CHEBI:57692"/>
        <dbReference type="ChEBI" id="CHEBI:58307"/>
        <dbReference type="EC" id="2.5.1.17"/>
    </reaction>
</comment>
<dbReference type="GO" id="GO:0005524">
    <property type="term" value="F:ATP binding"/>
    <property type="evidence" value="ECO:0007669"/>
    <property type="project" value="UniProtKB-UniRule"/>
</dbReference>
<dbReference type="AlphaFoldDB" id="A0AAU9CHF7"/>
<dbReference type="NCBIfam" id="TIGR00636">
    <property type="entry name" value="PduO_Nterm"/>
    <property type="match status" value="1"/>
</dbReference>
<comment type="similarity">
    <text evidence="4">Belongs to the Cob(I)alamin adenosyltransferase family.</text>
</comment>
<dbReference type="GO" id="GO:0008817">
    <property type="term" value="F:corrinoid adenosyltransferase activity"/>
    <property type="evidence" value="ECO:0007669"/>
    <property type="project" value="UniProtKB-UniRule"/>
</dbReference>
<dbReference type="PANTHER" id="PTHR12213">
    <property type="entry name" value="CORRINOID ADENOSYLTRANSFERASE"/>
    <property type="match status" value="1"/>
</dbReference>
<dbReference type="InterPro" id="IPR036451">
    <property type="entry name" value="CblAdoTrfase-like_sf"/>
</dbReference>